<evidence type="ECO:0000313" key="5">
    <source>
        <dbReference type="EMBL" id="OAY61002.1"/>
    </source>
</evidence>
<feature type="compositionally biased region" description="Basic and acidic residues" evidence="2">
    <location>
        <begin position="1096"/>
        <end position="1106"/>
    </location>
</feature>
<dbReference type="EMBL" id="CM004387">
    <property type="protein sequence ID" value="OAY61002.1"/>
    <property type="molecule type" value="Genomic_DNA"/>
</dbReference>
<dbReference type="GO" id="GO:0005509">
    <property type="term" value="F:calcium ion binding"/>
    <property type="evidence" value="ECO:0007669"/>
    <property type="project" value="InterPro"/>
</dbReference>
<feature type="region of interest" description="Disordered" evidence="2">
    <location>
        <begin position="478"/>
        <end position="531"/>
    </location>
</feature>
<dbReference type="PROSITE" id="PS50031">
    <property type="entry name" value="EH"/>
    <property type="match status" value="2"/>
</dbReference>
<feature type="region of interest" description="Disordered" evidence="2">
    <location>
        <begin position="1067"/>
        <end position="1247"/>
    </location>
</feature>
<dbReference type="GO" id="GO:0005886">
    <property type="term" value="C:plasma membrane"/>
    <property type="evidence" value="ECO:0000318"/>
    <property type="project" value="GO_Central"/>
</dbReference>
<evidence type="ECO:0000313" key="6">
    <source>
        <dbReference type="Proteomes" id="UP000091857"/>
    </source>
</evidence>
<dbReference type="SMART" id="SM00027">
    <property type="entry name" value="EH"/>
    <property type="match status" value="2"/>
</dbReference>
<dbReference type="SUPFAM" id="SSF47473">
    <property type="entry name" value="EF-hand"/>
    <property type="match status" value="2"/>
</dbReference>
<feature type="compositionally biased region" description="Basic and acidic residues" evidence="2">
    <location>
        <begin position="780"/>
        <end position="801"/>
    </location>
</feature>
<feature type="compositionally biased region" description="Polar residues" evidence="2">
    <location>
        <begin position="1179"/>
        <end position="1195"/>
    </location>
</feature>
<feature type="compositionally biased region" description="Low complexity" evidence="2">
    <location>
        <begin position="504"/>
        <end position="513"/>
    </location>
</feature>
<dbReference type="CDD" id="cd00052">
    <property type="entry name" value="EH"/>
    <property type="match status" value="2"/>
</dbReference>
<feature type="domain" description="EF-hand" evidence="4">
    <location>
        <begin position="2"/>
        <end position="37"/>
    </location>
</feature>
<proteinExistence type="predicted"/>
<feature type="domain" description="EH" evidence="3">
    <location>
        <begin position="385"/>
        <end position="468"/>
    </location>
</feature>
<dbReference type="AlphaFoldDB" id="A0A2C9WL85"/>
<feature type="domain" description="EH" evidence="3">
    <location>
        <begin position="3"/>
        <end position="93"/>
    </location>
</feature>
<organism evidence="5 6">
    <name type="scientific">Manihot esculenta</name>
    <name type="common">Cassava</name>
    <name type="synonym">Jatropha manihot</name>
    <dbReference type="NCBI Taxonomy" id="3983"/>
    <lineage>
        <taxon>Eukaryota</taxon>
        <taxon>Viridiplantae</taxon>
        <taxon>Streptophyta</taxon>
        <taxon>Embryophyta</taxon>
        <taxon>Tracheophyta</taxon>
        <taxon>Spermatophyta</taxon>
        <taxon>Magnoliopsida</taxon>
        <taxon>eudicotyledons</taxon>
        <taxon>Gunneridae</taxon>
        <taxon>Pentapetalae</taxon>
        <taxon>rosids</taxon>
        <taxon>fabids</taxon>
        <taxon>Malpighiales</taxon>
        <taxon>Euphorbiaceae</taxon>
        <taxon>Crotonoideae</taxon>
        <taxon>Manihoteae</taxon>
        <taxon>Manihot</taxon>
    </lineage>
</organism>
<dbReference type="GO" id="GO:0009555">
    <property type="term" value="P:pollen development"/>
    <property type="evidence" value="ECO:0007669"/>
    <property type="project" value="EnsemblPlants"/>
</dbReference>
<feature type="domain" description="EF-hand" evidence="4">
    <location>
        <begin position="421"/>
        <end position="453"/>
    </location>
</feature>
<keyword evidence="1" id="KW-0175">Coiled coil</keyword>
<feature type="region of interest" description="Disordered" evidence="2">
    <location>
        <begin position="179"/>
        <end position="269"/>
    </location>
</feature>
<protein>
    <submittedName>
        <fullName evidence="5">Uncharacterized protein</fullName>
    </submittedName>
</protein>
<feature type="compositionally biased region" description="Basic and acidic residues" evidence="2">
    <location>
        <begin position="1235"/>
        <end position="1247"/>
    </location>
</feature>
<feature type="compositionally biased region" description="Basic and acidic residues" evidence="2">
    <location>
        <begin position="821"/>
        <end position="830"/>
    </location>
</feature>
<dbReference type="GO" id="GO:0030674">
    <property type="term" value="F:protein-macromolecule adaptor activity"/>
    <property type="evidence" value="ECO:0000318"/>
    <property type="project" value="GO_Central"/>
</dbReference>
<dbReference type="GO" id="GO:0006897">
    <property type="term" value="P:endocytosis"/>
    <property type="evidence" value="ECO:0000318"/>
    <property type="project" value="GO_Central"/>
</dbReference>
<feature type="coiled-coil region" evidence="1">
    <location>
        <begin position="553"/>
        <end position="622"/>
    </location>
</feature>
<feature type="compositionally biased region" description="Basic and acidic residues" evidence="2">
    <location>
        <begin position="1162"/>
        <end position="1171"/>
    </location>
</feature>
<feature type="domain" description="EF-hand" evidence="4">
    <location>
        <begin position="384"/>
        <end position="419"/>
    </location>
</feature>
<feature type="compositionally biased region" description="Polar residues" evidence="2">
    <location>
        <begin position="309"/>
        <end position="361"/>
    </location>
</feature>
<dbReference type="Gene3D" id="1.10.238.10">
    <property type="entry name" value="EF-hand"/>
    <property type="match status" value="2"/>
</dbReference>
<evidence type="ECO:0000259" key="3">
    <source>
        <dbReference type="PROSITE" id="PS50031"/>
    </source>
</evidence>
<sequence>MANTDLFDAYFKRADLDCDGQISGAEAVAFFQGSGLPKQVLAQVWMHADQRKAGFLGRQEFYNALKLVTVAQSKRELTPDIVKAALYGPASAKIPAPQINLAATPAPKAATPAPQMAGATSVASQNFGIRPPQMTGNASTNQQFFSSQQNQFVRPPQAMPPSSVSHPQLLPASQAVPRVSTMAPPRPPNSNISTDLAGGGGVIGVPTSQNQSRGVTPPPSQDGFGQTASGLMPPVQPRPQLTPGQTPFPIPQEPAVASNQSATKDSKFSGNGFAAESLFGDVFSATPAQPAESSASAASSTSTLPASSGTVPSYVGSQPPNKPSTLESLPSTFSQQPVGGQSTGRQSQPVAAQSSAVTSSGFPVGAGNSDSSQSQPPWPKMTQSGIQKYMKVFVQVDTDRDGKITGEEARNLFLSWRLPREVLKQVWDLSDQDNDSMLSLREFCTALYLMERYREGRPLPTTLPSSVMSDEILLSATSHPTASHGSGAWRPASGPRPPQVMMGPRSAPAAAARPPRPPVHHADEKQPSQQKLKVPVLEKHLVDQLSEEEQDSLNSKFQEASQADKKVEELEKEIADSRQKIEFYRVKMQELILYKSRCDNRLNEVTERVAADKHEVEALAKKYEEKYKQTGDVASKLTIEEATFRDIQEKKMELYRAIVKLEQGGTADGSLKERAEIIHSSLEELAKSVNERCKQYGLRSKPMSLVELPFGWQPGIQEGAADWDENWDKFEDEGFTFVKELTLDVQNIVAPPKQKSLVQNMTTPMNEDSSASPSKAAVKSKKDASLGEPIQEKESNHDHSENGTARSPPESPAGRSPAESPSHEFRDSPFKEGIGADSSPHAKEIHSDMGGTEISGDKNSDEPGWGTFDTHYDTESVWGFDSVSGKDLDHDKQSESSLFGFGEFALNPIKTGSSRVDNMYQGKSTSLFADSVPSTPAYDQGRSLFADSVPSTPAYNQGKSTFMFADSVPSTPASNQGKSSFGFADSVPSTPAYNQGKSSFGFADSVPSTPAYNQGRSSFGFADSVPGTPAYNFGNSPRKFNEGSEDHSFDSFSRFDSFNMHDSGLFQSPRHSLGRFDSMNSTRDSDQGYGFPSRFDSFRESRDSDQGHGFSRFDSFRDSDQSHGFSRFDSFRESDNSHGFPSRFDSFRDSDNSHAFPSSFDSFRETRDSDHGQGFSRFDSFNANDSGLFQSSGNSLDRFDSVRGSRETDSSRFSSFDESDPFGSAGPFKISIEGETPRKSSDNWKAF</sequence>
<dbReference type="PANTHER" id="PTHR11216">
    <property type="entry name" value="EH DOMAIN"/>
    <property type="match status" value="1"/>
</dbReference>
<dbReference type="InterPro" id="IPR011992">
    <property type="entry name" value="EF-hand-dom_pair"/>
</dbReference>
<dbReference type="Pfam" id="PF12763">
    <property type="entry name" value="EH"/>
    <property type="match status" value="2"/>
</dbReference>
<feature type="compositionally biased region" description="Low complexity" evidence="2">
    <location>
        <begin position="293"/>
        <end position="308"/>
    </location>
</feature>
<evidence type="ECO:0000259" key="4">
    <source>
        <dbReference type="PROSITE" id="PS50222"/>
    </source>
</evidence>
<evidence type="ECO:0000256" key="1">
    <source>
        <dbReference type="SAM" id="Coils"/>
    </source>
</evidence>
<dbReference type="PROSITE" id="PS50222">
    <property type="entry name" value="EF_HAND_2"/>
    <property type="match status" value="3"/>
</dbReference>
<gene>
    <name evidence="5" type="ORF">MANES_01G155900v8</name>
</gene>
<dbReference type="Proteomes" id="UP000091857">
    <property type="component" value="Chromosome 1"/>
</dbReference>
<dbReference type="InterPro" id="IPR000261">
    <property type="entry name" value="EH_dom"/>
</dbReference>
<feature type="compositionally biased region" description="Basic and acidic residues" evidence="2">
    <location>
        <begin position="1197"/>
        <end position="1210"/>
    </location>
</feature>
<dbReference type="GO" id="GO:0016197">
    <property type="term" value="P:endosomal transport"/>
    <property type="evidence" value="ECO:0000318"/>
    <property type="project" value="GO_Central"/>
</dbReference>
<feature type="region of interest" description="Disordered" evidence="2">
    <location>
        <begin position="293"/>
        <end position="382"/>
    </location>
</feature>
<name>A0A2C9WL85_MANES</name>
<dbReference type="STRING" id="3983.A0A2C9WL85"/>
<dbReference type="OrthoDB" id="524326at2759"/>
<dbReference type="PANTHER" id="PTHR11216:SF161">
    <property type="entry name" value="CALCIUM-BINDING EF HAND FAMILY PROTEIN"/>
    <property type="match status" value="1"/>
</dbReference>
<dbReference type="InterPro" id="IPR002048">
    <property type="entry name" value="EF_hand_dom"/>
</dbReference>
<accession>A0A2C9WL85</accession>
<reference evidence="6" key="1">
    <citation type="journal article" date="2016" name="Nat. Biotechnol.">
        <title>Sequencing wild and cultivated cassava and related species reveals extensive interspecific hybridization and genetic diversity.</title>
        <authorList>
            <person name="Bredeson J.V."/>
            <person name="Lyons J.B."/>
            <person name="Prochnik S.E."/>
            <person name="Wu G.A."/>
            <person name="Ha C.M."/>
            <person name="Edsinger-Gonzales E."/>
            <person name="Grimwood J."/>
            <person name="Schmutz J."/>
            <person name="Rabbi I.Y."/>
            <person name="Egesi C."/>
            <person name="Nauluvula P."/>
            <person name="Lebot V."/>
            <person name="Ndunguru J."/>
            <person name="Mkamilo G."/>
            <person name="Bart R.S."/>
            <person name="Setter T.L."/>
            <person name="Gleadow R.M."/>
            <person name="Kulakow P."/>
            <person name="Ferguson M.E."/>
            <person name="Rounsley S."/>
            <person name="Rokhsar D.S."/>
        </authorList>
    </citation>
    <scope>NUCLEOTIDE SEQUENCE [LARGE SCALE GENOMIC DNA]</scope>
    <source>
        <strain evidence="6">cv. AM560-2</strain>
    </source>
</reference>
<dbReference type="Gramene" id="Manes.01G155900.1.v8.1">
    <property type="protein sequence ID" value="Manes.01G155900.1.v8.1.CDS"/>
    <property type="gene ID" value="Manes.01G155900.v8.1"/>
</dbReference>
<keyword evidence="6" id="KW-1185">Reference proteome</keyword>
<dbReference type="SMART" id="SM00054">
    <property type="entry name" value="EFh"/>
    <property type="match status" value="4"/>
</dbReference>
<dbReference type="GO" id="GO:0005737">
    <property type="term" value="C:cytoplasm"/>
    <property type="evidence" value="ECO:0000318"/>
    <property type="project" value="GO_Central"/>
</dbReference>
<feature type="compositionally biased region" description="Polar residues" evidence="2">
    <location>
        <begin position="368"/>
        <end position="382"/>
    </location>
</feature>
<comment type="caution">
    <text evidence="5">The sequence shown here is derived from an EMBL/GenBank/DDBJ whole genome shotgun (WGS) entry which is preliminary data.</text>
</comment>
<feature type="region of interest" description="Disordered" evidence="2">
    <location>
        <begin position="762"/>
        <end position="869"/>
    </location>
</feature>
<evidence type="ECO:0000256" key="2">
    <source>
        <dbReference type="SAM" id="MobiDB-lite"/>
    </source>
</evidence>